<keyword evidence="1" id="KW-1133">Transmembrane helix</keyword>
<proteinExistence type="predicted"/>
<name>A0A1Z4JK96_LEPBY</name>
<keyword evidence="1" id="KW-0472">Membrane</keyword>
<dbReference type="Proteomes" id="UP000217895">
    <property type="component" value="Chromosome"/>
</dbReference>
<evidence type="ECO:0000313" key="3">
    <source>
        <dbReference type="Proteomes" id="UP000217895"/>
    </source>
</evidence>
<keyword evidence="1" id="KW-0812">Transmembrane</keyword>
<dbReference type="AlphaFoldDB" id="A0A1Z4JK96"/>
<evidence type="ECO:0000313" key="2">
    <source>
        <dbReference type="EMBL" id="BAY57007.1"/>
    </source>
</evidence>
<gene>
    <name evidence="2" type="ORF">NIES2135_38700</name>
</gene>
<accession>A0A1Z4JK96</accession>
<dbReference type="EMBL" id="AP018203">
    <property type="protein sequence ID" value="BAY57007.1"/>
    <property type="molecule type" value="Genomic_DNA"/>
</dbReference>
<feature type="transmembrane region" description="Helical" evidence="1">
    <location>
        <begin position="200"/>
        <end position="222"/>
    </location>
</feature>
<protein>
    <submittedName>
        <fullName evidence="2">Uncharacterized protein</fullName>
    </submittedName>
</protein>
<reference evidence="2 3" key="1">
    <citation type="submission" date="2017-06" db="EMBL/GenBank/DDBJ databases">
        <title>Genome sequencing of cyanobaciteial culture collection at National Institute for Environmental Studies (NIES).</title>
        <authorList>
            <person name="Hirose Y."/>
            <person name="Shimura Y."/>
            <person name="Fujisawa T."/>
            <person name="Nakamura Y."/>
            <person name="Kawachi M."/>
        </authorList>
    </citation>
    <scope>NUCLEOTIDE SEQUENCE [LARGE SCALE GENOMIC DNA]</scope>
    <source>
        <strain evidence="2 3">NIES-2135</strain>
    </source>
</reference>
<sequence length="258" mass="28368">MVESGHSVLVIGEAGSGVDDLAVSARDRFEGEFTCATETYKGTTKIFFKSLAEQVGCPIEIEVGEGKFKPMSVDEMKDEILSNASDDWLFILPEAKRLPASIRYWLEDAIASGVRVVAFSPINPGRDMFLRMLEVELELPSDAHIRNVMTSEAQRLGLQIDQSRIAELQPLAGRNPMIARKVIQREKLGMKQDKVEHTQGIVIMPILVAALFSFAVVRFVGLGTGNKGLYITGRVCLTVGMALKQLSRVSGTKRKLGQ</sequence>
<organism evidence="2 3">
    <name type="scientific">Leptolyngbya boryana NIES-2135</name>
    <dbReference type="NCBI Taxonomy" id="1973484"/>
    <lineage>
        <taxon>Bacteria</taxon>
        <taxon>Bacillati</taxon>
        <taxon>Cyanobacteriota</taxon>
        <taxon>Cyanophyceae</taxon>
        <taxon>Leptolyngbyales</taxon>
        <taxon>Leptolyngbyaceae</taxon>
        <taxon>Leptolyngbya group</taxon>
        <taxon>Leptolyngbya</taxon>
    </lineage>
</organism>
<evidence type="ECO:0000256" key="1">
    <source>
        <dbReference type="SAM" id="Phobius"/>
    </source>
</evidence>
<keyword evidence="3" id="KW-1185">Reference proteome</keyword>